<sequence length="105" mass="11536">MTSNEFITIVNPMITQNINTWVGPKVDSVIADAGMTKASVSEKTGIPYSTLNSKIHGRSPFSLDDLLRIAEATHHSPMDLLPVQFHASQELTARRLLSITFPANM</sequence>
<dbReference type="Pfam" id="PF13443">
    <property type="entry name" value="HTH_26"/>
    <property type="match status" value="1"/>
</dbReference>
<proteinExistence type="predicted"/>
<dbReference type="EMBL" id="CP129675">
    <property type="protein sequence ID" value="XDS46991.1"/>
    <property type="molecule type" value="Genomic_DNA"/>
</dbReference>
<name>A0AB39UHG8_9BIFI</name>
<dbReference type="CDD" id="cd00093">
    <property type="entry name" value="HTH_XRE"/>
    <property type="match status" value="1"/>
</dbReference>
<dbReference type="InterPro" id="IPR010982">
    <property type="entry name" value="Lambda_DNA-bd_dom_sf"/>
</dbReference>
<evidence type="ECO:0000313" key="4">
    <source>
        <dbReference type="EMBL" id="XDS51373.1"/>
    </source>
</evidence>
<dbReference type="RefSeq" id="WP_369342336.1">
    <property type="nucleotide sequence ID" value="NZ_CP129675.1"/>
</dbReference>
<dbReference type="SUPFAM" id="SSF47413">
    <property type="entry name" value="lambda repressor-like DNA-binding domains"/>
    <property type="match status" value="1"/>
</dbReference>
<reference evidence="3" key="1">
    <citation type="submission" date="2023-07" db="EMBL/GenBank/DDBJ databases">
        <title>Bifidobacterium aquikefiriaerophilum sp. nov. and Bifidobacterium eccum sp. nov., isolated from water kefir.</title>
        <authorList>
            <person name="Breselge S."/>
            <person name="Bellassi P."/>
            <person name="Barcenilla C."/>
            <person name="Alvarez-Ordonez A."/>
            <person name="Morelli L."/>
            <person name="Cotter P.D."/>
        </authorList>
    </citation>
    <scope>NUCLEOTIDE SEQUENCE</scope>
    <source>
        <strain evidence="4">WK012_4_13</strain>
        <strain evidence="3">WK013_4_14</strain>
        <strain evidence="2">WK048_4_13</strain>
    </source>
</reference>
<accession>A0AB39UHG8</accession>
<feature type="domain" description="HTH cro/C1-type" evidence="1">
    <location>
        <begin position="33"/>
        <end position="81"/>
    </location>
</feature>
<dbReference type="EMBL" id="CP129683">
    <property type="protein sequence ID" value="XDS51373.1"/>
    <property type="molecule type" value="Genomic_DNA"/>
</dbReference>
<evidence type="ECO:0000313" key="2">
    <source>
        <dbReference type="EMBL" id="XDS46991.1"/>
    </source>
</evidence>
<dbReference type="GO" id="GO:0003677">
    <property type="term" value="F:DNA binding"/>
    <property type="evidence" value="ECO:0007669"/>
    <property type="project" value="InterPro"/>
</dbReference>
<evidence type="ECO:0000259" key="1">
    <source>
        <dbReference type="PROSITE" id="PS50943"/>
    </source>
</evidence>
<organism evidence="3">
    <name type="scientific">Bifidobacterium fermentum</name>
    <dbReference type="NCBI Taxonomy" id="3059035"/>
    <lineage>
        <taxon>Bacteria</taxon>
        <taxon>Bacillati</taxon>
        <taxon>Actinomycetota</taxon>
        <taxon>Actinomycetes</taxon>
        <taxon>Bifidobacteriales</taxon>
        <taxon>Bifidobacteriaceae</taxon>
        <taxon>Bifidobacterium</taxon>
    </lineage>
</organism>
<dbReference type="EMBL" id="CP129682">
    <property type="protein sequence ID" value="XDS48304.1"/>
    <property type="molecule type" value="Genomic_DNA"/>
</dbReference>
<dbReference type="AlphaFoldDB" id="A0AB39UHG8"/>
<dbReference type="Gene3D" id="1.10.260.40">
    <property type="entry name" value="lambda repressor-like DNA-binding domains"/>
    <property type="match status" value="1"/>
</dbReference>
<dbReference type="PROSITE" id="PS50943">
    <property type="entry name" value="HTH_CROC1"/>
    <property type="match status" value="1"/>
</dbReference>
<protein>
    <submittedName>
        <fullName evidence="3">Helix-turn-helix transcriptional regulator</fullName>
    </submittedName>
</protein>
<dbReference type="KEGG" id="bfk:QN062_04165"/>
<gene>
    <name evidence="4" type="ORF">QN062_04165</name>
    <name evidence="3" type="ORF">QN216_08180</name>
    <name evidence="2" type="ORF">QN217_02285</name>
</gene>
<dbReference type="InterPro" id="IPR001387">
    <property type="entry name" value="Cro/C1-type_HTH"/>
</dbReference>
<evidence type="ECO:0000313" key="3">
    <source>
        <dbReference type="EMBL" id="XDS48304.1"/>
    </source>
</evidence>